<comment type="caution">
    <text evidence="2">The sequence shown here is derived from an EMBL/GenBank/DDBJ whole genome shotgun (WGS) entry which is preliminary data.</text>
</comment>
<sequence>MVPHIKKDATISFIVANFHLQLATIPERVDVPACQGPRENNLPRQTHASSTDTGEYPFPKRVGDKKKRKNRPITPWRKKKPLTTSLIRFGTKHTTKRKFKRGVVEGGVEQPGWSLSTLSTPPTPLLPIFWDVYCLCCCFARQVRKYSVAVCVFATDRSCQDKPSHLWPHKQLGKISRRLSFVMLAIKKG</sequence>
<gene>
    <name evidence="2" type="ORF">CDAR_18911</name>
</gene>
<organism evidence="2 3">
    <name type="scientific">Caerostris darwini</name>
    <dbReference type="NCBI Taxonomy" id="1538125"/>
    <lineage>
        <taxon>Eukaryota</taxon>
        <taxon>Metazoa</taxon>
        <taxon>Ecdysozoa</taxon>
        <taxon>Arthropoda</taxon>
        <taxon>Chelicerata</taxon>
        <taxon>Arachnida</taxon>
        <taxon>Araneae</taxon>
        <taxon>Araneomorphae</taxon>
        <taxon>Entelegynae</taxon>
        <taxon>Araneoidea</taxon>
        <taxon>Araneidae</taxon>
        <taxon>Caerostris</taxon>
    </lineage>
</organism>
<dbReference type="AlphaFoldDB" id="A0AAV4WD70"/>
<dbReference type="EMBL" id="BPLQ01014490">
    <property type="protein sequence ID" value="GIY80203.1"/>
    <property type="molecule type" value="Genomic_DNA"/>
</dbReference>
<dbReference type="Proteomes" id="UP001054837">
    <property type="component" value="Unassembled WGS sequence"/>
</dbReference>
<name>A0AAV4WD70_9ARAC</name>
<evidence type="ECO:0000313" key="3">
    <source>
        <dbReference type="Proteomes" id="UP001054837"/>
    </source>
</evidence>
<proteinExistence type="predicted"/>
<evidence type="ECO:0000256" key="1">
    <source>
        <dbReference type="SAM" id="MobiDB-lite"/>
    </source>
</evidence>
<keyword evidence="3" id="KW-1185">Reference proteome</keyword>
<evidence type="ECO:0000313" key="2">
    <source>
        <dbReference type="EMBL" id="GIY80203.1"/>
    </source>
</evidence>
<feature type="region of interest" description="Disordered" evidence="1">
    <location>
        <begin position="33"/>
        <end position="77"/>
    </location>
</feature>
<accession>A0AAV4WD70</accession>
<feature type="compositionally biased region" description="Basic residues" evidence="1">
    <location>
        <begin position="63"/>
        <end position="77"/>
    </location>
</feature>
<feature type="compositionally biased region" description="Polar residues" evidence="1">
    <location>
        <begin position="42"/>
        <end position="53"/>
    </location>
</feature>
<reference evidence="2 3" key="1">
    <citation type="submission" date="2021-06" db="EMBL/GenBank/DDBJ databases">
        <title>Caerostris darwini draft genome.</title>
        <authorList>
            <person name="Kono N."/>
            <person name="Arakawa K."/>
        </authorList>
    </citation>
    <scope>NUCLEOTIDE SEQUENCE [LARGE SCALE GENOMIC DNA]</scope>
</reference>
<protein>
    <submittedName>
        <fullName evidence="2">Uncharacterized protein</fullName>
    </submittedName>
</protein>